<protein>
    <submittedName>
        <fullName evidence="1">Uncharacterized protein</fullName>
    </submittedName>
</protein>
<dbReference type="Proteomes" id="UP001283361">
    <property type="component" value="Unassembled WGS sequence"/>
</dbReference>
<name>A0AAE0Z5R2_9GAST</name>
<organism evidence="1 2">
    <name type="scientific">Elysia crispata</name>
    <name type="common">lettuce slug</name>
    <dbReference type="NCBI Taxonomy" id="231223"/>
    <lineage>
        <taxon>Eukaryota</taxon>
        <taxon>Metazoa</taxon>
        <taxon>Spiralia</taxon>
        <taxon>Lophotrochozoa</taxon>
        <taxon>Mollusca</taxon>
        <taxon>Gastropoda</taxon>
        <taxon>Heterobranchia</taxon>
        <taxon>Euthyneura</taxon>
        <taxon>Panpulmonata</taxon>
        <taxon>Sacoglossa</taxon>
        <taxon>Placobranchoidea</taxon>
        <taxon>Plakobranchidae</taxon>
        <taxon>Elysia</taxon>
    </lineage>
</organism>
<evidence type="ECO:0000313" key="2">
    <source>
        <dbReference type="Proteomes" id="UP001283361"/>
    </source>
</evidence>
<reference evidence="1" key="1">
    <citation type="journal article" date="2023" name="G3 (Bethesda)">
        <title>A reference genome for the long-term kleptoplast-retaining sea slug Elysia crispata morphotype clarki.</title>
        <authorList>
            <person name="Eastman K.E."/>
            <person name="Pendleton A.L."/>
            <person name="Shaikh M.A."/>
            <person name="Suttiyut T."/>
            <person name="Ogas R."/>
            <person name="Tomko P."/>
            <person name="Gavelis G."/>
            <person name="Widhalm J.R."/>
            <person name="Wisecaver J.H."/>
        </authorList>
    </citation>
    <scope>NUCLEOTIDE SEQUENCE</scope>
    <source>
        <strain evidence="1">ECLA1</strain>
    </source>
</reference>
<sequence length="96" mass="10981">MLVLTCTPERFDSVSRNIGAIYRQLVSTLWMIEAAWLCEAVFYQFKITHSSSAREHVDLARPGTRETHNIQHITVLYRYCRAAGSCSHSISSITYL</sequence>
<accession>A0AAE0Z5R2</accession>
<dbReference type="AlphaFoldDB" id="A0AAE0Z5R2"/>
<keyword evidence="2" id="KW-1185">Reference proteome</keyword>
<dbReference type="EMBL" id="JAWDGP010004573">
    <property type="protein sequence ID" value="KAK3763312.1"/>
    <property type="molecule type" value="Genomic_DNA"/>
</dbReference>
<proteinExistence type="predicted"/>
<comment type="caution">
    <text evidence="1">The sequence shown here is derived from an EMBL/GenBank/DDBJ whole genome shotgun (WGS) entry which is preliminary data.</text>
</comment>
<evidence type="ECO:0000313" key="1">
    <source>
        <dbReference type="EMBL" id="KAK3763312.1"/>
    </source>
</evidence>
<gene>
    <name evidence="1" type="ORF">RRG08_021135</name>
</gene>